<dbReference type="InterPro" id="IPR036188">
    <property type="entry name" value="FAD/NAD-bd_sf"/>
</dbReference>
<comment type="caution">
    <text evidence="7">The sequence shown here is derived from an EMBL/GenBank/DDBJ whole genome shotgun (WGS) entry which is preliminary data.</text>
</comment>
<dbReference type="Pfam" id="PF00743">
    <property type="entry name" value="FMO-like"/>
    <property type="match status" value="1"/>
</dbReference>
<dbReference type="PANTHER" id="PTHR23023">
    <property type="entry name" value="DIMETHYLANILINE MONOOXYGENASE"/>
    <property type="match status" value="1"/>
</dbReference>
<sequence>MSPKPESNKRVAIVGAGPAGLVAARYLAAHGFEPVLFEQSADMGGQWNAEGTHSGVWPSMRTNSTRVTTCFSDLPHAEGVAMFPRNQEMLAYLRRYAEKFGLLRYVRLRTPIERLERSPESGRYLVSSKPEGGASRQEPFDHVVIASGRFHKPFIPAIPGLESFSGAGGVTHSFRYKEPEKYRGLRVLVAGCSISALEIASDLAMLGTQRVLSSMRRQRYIMQKISGGVPNEHLAFTRWGALAGEVFPLERIAIGIKEFLIRKSGSPEQYGAFKPSDNLFEAGITLSQHYLPLIAEGRITQKPWITEVRGQRVSFADGTSEEVDALILGTGYDLHLPFLSEELRQTLNVDTRHIDLHRFTFHPELEGLAFVGIFEVGGPFFPLLELQARWIAYTWANVRPKPSMDEMKEGVARYQARRGQPQEQSMEAMALMLSRLVGVEPLPEQYPPLTRALMFGPLSPPSFRLTGPDALPEAAERYAADAAAFGAFTSPELTDEERLRLERLMRALDDKARSVDAHKSSGTHPAALYAPASEDT</sequence>
<keyword evidence="3" id="KW-0274">FAD</keyword>
<comment type="similarity">
    <text evidence="1">Belongs to the FMO family.</text>
</comment>
<feature type="region of interest" description="Disordered" evidence="6">
    <location>
        <begin position="512"/>
        <end position="536"/>
    </location>
</feature>
<dbReference type="PRINTS" id="PR00370">
    <property type="entry name" value="FMOXYGENASE"/>
</dbReference>
<evidence type="ECO:0000313" key="8">
    <source>
        <dbReference type="Proteomes" id="UP001291309"/>
    </source>
</evidence>
<evidence type="ECO:0000256" key="5">
    <source>
        <dbReference type="ARBA" id="ARBA00023002"/>
    </source>
</evidence>
<protein>
    <submittedName>
        <fullName evidence="7">NAD(P)-binding domain-containing protein</fullName>
    </submittedName>
</protein>
<evidence type="ECO:0000313" key="7">
    <source>
        <dbReference type="EMBL" id="MDY7230398.1"/>
    </source>
</evidence>
<evidence type="ECO:0000256" key="4">
    <source>
        <dbReference type="ARBA" id="ARBA00022857"/>
    </source>
</evidence>
<keyword evidence="5" id="KW-0560">Oxidoreductase</keyword>
<dbReference type="InterPro" id="IPR050346">
    <property type="entry name" value="FMO-like"/>
</dbReference>
<proteinExistence type="inferred from homology"/>
<dbReference type="RefSeq" id="WP_321549122.1">
    <property type="nucleotide sequence ID" value="NZ_JAXIVS010000011.1"/>
</dbReference>
<dbReference type="InterPro" id="IPR020946">
    <property type="entry name" value="Flavin_mOase-like"/>
</dbReference>
<dbReference type="Proteomes" id="UP001291309">
    <property type="component" value="Unassembled WGS sequence"/>
</dbReference>
<evidence type="ECO:0000256" key="3">
    <source>
        <dbReference type="ARBA" id="ARBA00022827"/>
    </source>
</evidence>
<keyword evidence="4" id="KW-0521">NADP</keyword>
<evidence type="ECO:0000256" key="1">
    <source>
        <dbReference type="ARBA" id="ARBA00009183"/>
    </source>
</evidence>
<keyword evidence="2" id="KW-0285">Flavoprotein</keyword>
<evidence type="ECO:0000256" key="6">
    <source>
        <dbReference type="SAM" id="MobiDB-lite"/>
    </source>
</evidence>
<dbReference type="InterPro" id="IPR000960">
    <property type="entry name" value="Flavin_mOase"/>
</dbReference>
<name>A0ABU5HC36_9BACT</name>
<evidence type="ECO:0000256" key="2">
    <source>
        <dbReference type="ARBA" id="ARBA00022630"/>
    </source>
</evidence>
<reference evidence="7 8" key="1">
    <citation type="submission" date="2023-12" db="EMBL/GenBank/DDBJ databases">
        <title>the genome sequence of Hyalangium sp. s54d21.</title>
        <authorList>
            <person name="Zhang X."/>
        </authorList>
    </citation>
    <scope>NUCLEOTIDE SEQUENCE [LARGE SCALE GENOMIC DNA]</scope>
    <source>
        <strain evidence="8">s54d21</strain>
    </source>
</reference>
<gene>
    <name evidence="7" type="ORF">SYV04_28635</name>
</gene>
<dbReference type="SUPFAM" id="SSF51905">
    <property type="entry name" value="FAD/NAD(P)-binding domain"/>
    <property type="match status" value="3"/>
</dbReference>
<organism evidence="7 8">
    <name type="scientific">Hyalangium rubrum</name>
    <dbReference type="NCBI Taxonomy" id="3103134"/>
    <lineage>
        <taxon>Bacteria</taxon>
        <taxon>Pseudomonadati</taxon>
        <taxon>Myxococcota</taxon>
        <taxon>Myxococcia</taxon>
        <taxon>Myxococcales</taxon>
        <taxon>Cystobacterineae</taxon>
        <taxon>Archangiaceae</taxon>
        <taxon>Hyalangium</taxon>
    </lineage>
</organism>
<keyword evidence="8" id="KW-1185">Reference proteome</keyword>
<dbReference type="Gene3D" id="3.50.50.60">
    <property type="entry name" value="FAD/NAD(P)-binding domain"/>
    <property type="match status" value="1"/>
</dbReference>
<accession>A0ABU5HC36</accession>
<dbReference type="PIRSF" id="PIRSF000332">
    <property type="entry name" value="FMO"/>
    <property type="match status" value="1"/>
</dbReference>
<dbReference type="EMBL" id="JAXIVS010000011">
    <property type="protein sequence ID" value="MDY7230398.1"/>
    <property type="molecule type" value="Genomic_DNA"/>
</dbReference>